<dbReference type="KEGG" id="atl:Athai_30620"/>
<dbReference type="InterPro" id="IPR036527">
    <property type="entry name" value="SCP2_sterol-bd_dom_sf"/>
</dbReference>
<dbReference type="Gene3D" id="3.30.1050.10">
    <property type="entry name" value="SCP2 sterol-binding domain"/>
    <property type="match status" value="1"/>
</dbReference>
<dbReference type="AlphaFoldDB" id="A0A7R7DPK5"/>
<reference evidence="1 2" key="1">
    <citation type="submission" date="2020-08" db="EMBL/GenBank/DDBJ databases">
        <title>Whole genome shotgun sequence of Actinocatenispora thailandica NBRC 105041.</title>
        <authorList>
            <person name="Komaki H."/>
            <person name="Tamura T."/>
        </authorList>
    </citation>
    <scope>NUCLEOTIDE SEQUENCE [LARGE SCALE GENOMIC DNA]</scope>
    <source>
        <strain evidence="1 2">NBRC 105041</strain>
    </source>
</reference>
<evidence type="ECO:0000313" key="1">
    <source>
        <dbReference type="EMBL" id="BCJ35559.1"/>
    </source>
</evidence>
<dbReference type="Proteomes" id="UP000611640">
    <property type="component" value="Chromosome"/>
</dbReference>
<dbReference type="SUPFAM" id="SSF55718">
    <property type="entry name" value="SCP-like"/>
    <property type="match status" value="1"/>
</dbReference>
<organism evidence="1 2">
    <name type="scientific">Actinocatenispora thailandica</name>
    <dbReference type="NCBI Taxonomy" id="227318"/>
    <lineage>
        <taxon>Bacteria</taxon>
        <taxon>Bacillati</taxon>
        <taxon>Actinomycetota</taxon>
        <taxon>Actinomycetes</taxon>
        <taxon>Micromonosporales</taxon>
        <taxon>Micromonosporaceae</taxon>
        <taxon>Actinocatenispora</taxon>
    </lineage>
</organism>
<dbReference type="EMBL" id="AP023355">
    <property type="protein sequence ID" value="BCJ35559.1"/>
    <property type="molecule type" value="Genomic_DNA"/>
</dbReference>
<evidence type="ECO:0008006" key="3">
    <source>
        <dbReference type="Google" id="ProtNLM"/>
    </source>
</evidence>
<proteinExistence type="predicted"/>
<protein>
    <recommendedName>
        <fullName evidence="3">Sterol-binding protein</fullName>
    </recommendedName>
</protein>
<dbReference type="RefSeq" id="WP_203962073.1">
    <property type="nucleotide sequence ID" value="NZ_AP023355.1"/>
</dbReference>
<name>A0A7R7DPK5_9ACTN</name>
<sequence>MATVEECRQALDTLSERMTAHAAELTSKVNLDRRMVLRLRDLGVSFQGRMNEGAITEIEPGDDPNARIQIELTSDDLVAMVDGRLDFARSWAAGRVSVKANVLDLLKLRKLL</sequence>
<gene>
    <name evidence="1" type="ORF">Athai_30620</name>
</gene>
<evidence type="ECO:0000313" key="2">
    <source>
        <dbReference type="Proteomes" id="UP000611640"/>
    </source>
</evidence>
<keyword evidence="2" id="KW-1185">Reference proteome</keyword>
<accession>A0A7R7DPK5</accession>